<feature type="transmembrane region" description="Helical" evidence="1">
    <location>
        <begin position="379"/>
        <end position="401"/>
    </location>
</feature>
<dbReference type="OrthoDB" id="7797638at2"/>
<feature type="transmembrane region" description="Helical" evidence="1">
    <location>
        <begin position="166"/>
        <end position="186"/>
    </location>
</feature>
<proteinExistence type="predicted"/>
<organism evidence="2 3">
    <name type="scientific">Albidovulum inexpectatum</name>
    <dbReference type="NCBI Taxonomy" id="196587"/>
    <lineage>
        <taxon>Bacteria</taxon>
        <taxon>Pseudomonadati</taxon>
        <taxon>Pseudomonadota</taxon>
        <taxon>Alphaproteobacteria</taxon>
        <taxon>Rhodobacterales</taxon>
        <taxon>Paracoccaceae</taxon>
        <taxon>Albidovulum</taxon>
    </lineage>
</organism>
<reference evidence="2 3" key="1">
    <citation type="submission" date="2018-01" db="EMBL/GenBank/DDBJ databases">
        <title>Genomic Encyclopedia of Archaeal and Bacterial Type Strains, Phase II (KMG-II): from individual species to whole genera.</title>
        <authorList>
            <person name="Goeker M."/>
        </authorList>
    </citation>
    <scope>NUCLEOTIDE SEQUENCE [LARGE SCALE GENOMIC DNA]</scope>
    <source>
        <strain evidence="2 3">DSM 12048</strain>
    </source>
</reference>
<evidence type="ECO:0000313" key="2">
    <source>
        <dbReference type="EMBL" id="PPB81570.1"/>
    </source>
</evidence>
<evidence type="ECO:0000313" key="3">
    <source>
        <dbReference type="Proteomes" id="UP000239736"/>
    </source>
</evidence>
<feature type="transmembrane region" description="Helical" evidence="1">
    <location>
        <begin position="310"/>
        <end position="328"/>
    </location>
</feature>
<dbReference type="EMBL" id="PRDS01000002">
    <property type="protein sequence ID" value="PPB81570.1"/>
    <property type="molecule type" value="Genomic_DNA"/>
</dbReference>
<keyword evidence="1" id="KW-1133">Transmembrane helix</keyword>
<feature type="transmembrane region" description="Helical" evidence="1">
    <location>
        <begin position="340"/>
        <end position="359"/>
    </location>
</feature>
<feature type="transmembrane region" description="Helical" evidence="1">
    <location>
        <begin position="422"/>
        <end position="443"/>
    </location>
</feature>
<feature type="transmembrane region" description="Helical" evidence="1">
    <location>
        <begin position="129"/>
        <end position="154"/>
    </location>
</feature>
<comment type="caution">
    <text evidence="2">The sequence shown here is derived from an EMBL/GenBank/DDBJ whole genome shotgun (WGS) entry which is preliminary data.</text>
</comment>
<name>A0A2S5JJD3_9RHOB</name>
<sequence length="690" mass="76854">MSFLDTSGSQGDRPGLWPLGLVILIAGLVTFPGIAIVRETLWNWPLGLGNNPYFLPAHALQLYLLTPLATLAACVFLLGPGLIVAAVWGRDKTLATWLLSALGWAIVLNVTGISLFQLATGHVVRGQDFALLMAFLNVSCLVAGALWLGAGAEFKLRFDETDRGDLIGALVLFWLCICLFAPKFYWENFTGDGSGSLQFARLHIARLWPFWPPEAGPIRNAPGLTMVLFVFPESWFVRLWGEWEYSVRAPLLMYLALLYPVLCRLIRSGRETGLPAIDHVALVAALLIYTLSVVYSGGYHVYFGDSPMPAARETLAVVVFLGYVLAFVENRPGLMVATGIMTHLVIPTGGLWLVLWPVAAMLTWRPVPWQRLGTALGTLALAAAISVLAPRLIAALGLPFPGDEFGASNIIDRLRFFTAFDFWKIGFWIVPVGIVPALFLLLWPWQDRLARSLTLVSVAFFLFFYFQAWRVLLHHFIPAMIPPLIVMWRSDLFARKGWAAPLRVLVFAGLLLSLYLSWPKEMRLHGFERDIGQQIVTEGPIFETAQRADGERFRGFSIQAVDVAHVLLAELFPITYGEDDPAQRFYGAPLVWWFYSEFPKPEGQQINYVLKPLERATPADGEPIATHLGYGMFVLNPKAWRQTAANPPPVDTGAAIYETPRSIIYGHGRRLSGDRRVHDLIHLARRILGI</sequence>
<feature type="transmembrane region" description="Helical" evidence="1">
    <location>
        <begin position="449"/>
        <end position="466"/>
    </location>
</feature>
<gene>
    <name evidence="2" type="ORF">LV82_00779</name>
</gene>
<feature type="transmembrane region" description="Helical" evidence="1">
    <location>
        <begin position="95"/>
        <end position="117"/>
    </location>
</feature>
<feature type="transmembrane region" description="Helical" evidence="1">
    <location>
        <begin position="62"/>
        <end position="88"/>
    </location>
</feature>
<dbReference type="RefSeq" id="WP_146065118.1">
    <property type="nucleotide sequence ID" value="NZ_PRDS01000002.1"/>
</dbReference>
<feature type="transmembrane region" description="Helical" evidence="1">
    <location>
        <begin position="279"/>
        <end position="298"/>
    </location>
</feature>
<dbReference type="AlphaFoldDB" id="A0A2S5JJD3"/>
<protein>
    <submittedName>
        <fullName evidence="2">Uncharacterized protein</fullName>
    </submittedName>
</protein>
<keyword evidence="3" id="KW-1185">Reference proteome</keyword>
<keyword evidence="1" id="KW-0812">Transmembrane</keyword>
<evidence type="ECO:0000256" key="1">
    <source>
        <dbReference type="SAM" id="Phobius"/>
    </source>
</evidence>
<feature type="transmembrane region" description="Helical" evidence="1">
    <location>
        <begin position="500"/>
        <end position="518"/>
    </location>
</feature>
<feature type="transmembrane region" description="Helical" evidence="1">
    <location>
        <begin position="245"/>
        <end position="267"/>
    </location>
</feature>
<dbReference type="Proteomes" id="UP000239736">
    <property type="component" value="Unassembled WGS sequence"/>
</dbReference>
<keyword evidence="1" id="KW-0472">Membrane</keyword>
<accession>A0A2S5JJD3</accession>
<feature type="transmembrane region" description="Helical" evidence="1">
    <location>
        <begin position="16"/>
        <end position="37"/>
    </location>
</feature>